<dbReference type="SUPFAM" id="SSF52540">
    <property type="entry name" value="P-loop containing nucleoside triphosphate hydrolases"/>
    <property type="match status" value="1"/>
</dbReference>
<gene>
    <name evidence="6" type="ORF">CIAN88_03610</name>
</gene>
<organism evidence="6 7">
    <name type="scientific">Clostridium innocuum</name>
    <dbReference type="NCBI Taxonomy" id="1522"/>
    <lineage>
        <taxon>Bacteria</taxon>
        <taxon>Bacillati</taxon>
        <taxon>Bacillota</taxon>
        <taxon>Clostridia</taxon>
        <taxon>Eubacteriales</taxon>
        <taxon>Clostridiaceae</taxon>
        <taxon>Clostridium</taxon>
    </lineage>
</organism>
<evidence type="ECO:0000256" key="1">
    <source>
        <dbReference type="ARBA" id="ARBA00005417"/>
    </source>
</evidence>
<dbReference type="Proteomes" id="UP000030008">
    <property type="component" value="Unassembled WGS sequence"/>
</dbReference>
<dbReference type="EMBL" id="JQIF01000016">
    <property type="protein sequence ID" value="KGJ54436.1"/>
    <property type="molecule type" value="Genomic_DNA"/>
</dbReference>
<dbReference type="RefSeq" id="WP_044904092.1">
    <property type="nucleotide sequence ID" value="NZ_JQIF01000016.1"/>
</dbReference>
<dbReference type="GO" id="GO:0016887">
    <property type="term" value="F:ATP hydrolysis activity"/>
    <property type="evidence" value="ECO:0007669"/>
    <property type="project" value="InterPro"/>
</dbReference>
<comment type="similarity">
    <text evidence="1">Belongs to the ABC transporter superfamily.</text>
</comment>
<dbReference type="GO" id="GO:0005524">
    <property type="term" value="F:ATP binding"/>
    <property type="evidence" value="ECO:0007669"/>
    <property type="project" value="UniProtKB-KW"/>
</dbReference>
<dbReference type="PROSITE" id="PS50893">
    <property type="entry name" value="ABC_TRANSPORTER_2"/>
    <property type="match status" value="1"/>
</dbReference>
<dbReference type="CDD" id="cd03214">
    <property type="entry name" value="ABC_Iron-Siderophores_B12_Hemin"/>
    <property type="match status" value="1"/>
</dbReference>
<keyword evidence="3" id="KW-0547">Nucleotide-binding</keyword>
<reference evidence="6 7" key="1">
    <citation type="submission" date="2014-08" db="EMBL/GenBank/DDBJ databases">
        <title>Clostridium innocuum, an unnegligible vancomycin-resistant pathogen causing extra-intestinal infections.</title>
        <authorList>
            <person name="Feng Y."/>
            <person name="Chiu C.-H."/>
        </authorList>
    </citation>
    <scope>NUCLEOTIDE SEQUENCE [LARGE SCALE GENOMIC DNA]</scope>
    <source>
        <strain evidence="6 7">AN88</strain>
    </source>
</reference>
<accession>A0A099IA52</accession>
<comment type="caution">
    <text evidence="6">The sequence shown here is derived from an EMBL/GenBank/DDBJ whole genome shotgun (WGS) entry which is preliminary data.</text>
</comment>
<name>A0A099IA52_CLOIN</name>
<evidence type="ECO:0000256" key="2">
    <source>
        <dbReference type="ARBA" id="ARBA00022448"/>
    </source>
</evidence>
<evidence type="ECO:0000313" key="6">
    <source>
        <dbReference type="EMBL" id="KGJ54436.1"/>
    </source>
</evidence>
<evidence type="ECO:0000256" key="3">
    <source>
        <dbReference type="ARBA" id="ARBA00022741"/>
    </source>
</evidence>
<feature type="domain" description="ABC transporter" evidence="5">
    <location>
        <begin position="2"/>
        <end position="236"/>
    </location>
</feature>
<dbReference type="PANTHER" id="PTHR42734:SF6">
    <property type="entry name" value="MOLYBDATE IMPORT ATP-BINDING PROTEIN MOLC"/>
    <property type="match status" value="1"/>
</dbReference>
<dbReference type="InterPro" id="IPR003439">
    <property type="entry name" value="ABC_transporter-like_ATP-bd"/>
</dbReference>
<dbReference type="PANTHER" id="PTHR42734">
    <property type="entry name" value="METAL TRANSPORT SYSTEM ATP-BINDING PROTEIN TM_0124-RELATED"/>
    <property type="match status" value="1"/>
</dbReference>
<evidence type="ECO:0000256" key="4">
    <source>
        <dbReference type="ARBA" id="ARBA00022840"/>
    </source>
</evidence>
<dbReference type="AlphaFoldDB" id="A0A099IA52"/>
<dbReference type="InterPro" id="IPR027417">
    <property type="entry name" value="P-loop_NTPase"/>
</dbReference>
<evidence type="ECO:0000259" key="5">
    <source>
        <dbReference type="PROSITE" id="PS50893"/>
    </source>
</evidence>
<keyword evidence="2" id="KW-0813">Transport</keyword>
<dbReference type="InterPro" id="IPR050153">
    <property type="entry name" value="Metal_Ion_Import_ABC"/>
</dbReference>
<dbReference type="Pfam" id="PF00005">
    <property type="entry name" value="ABC_tran"/>
    <property type="match status" value="1"/>
</dbReference>
<evidence type="ECO:0000313" key="7">
    <source>
        <dbReference type="Proteomes" id="UP000030008"/>
    </source>
</evidence>
<dbReference type="Gene3D" id="3.40.50.300">
    <property type="entry name" value="P-loop containing nucleotide triphosphate hydrolases"/>
    <property type="match status" value="1"/>
</dbReference>
<keyword evidence="4" id="KW-0067">ATP-binding</keyword>
<sequence>MISIQHLSVQLQGRDILKDISFAIPKGRIVMLLGENGSGKTTLIRSLLQYIPYKGCILHEKSDIHSLKQRQLAALFSYVPQIKETVEDLAVEECIVSGFARTLSPFALPSKKQYEQVHALLKDWNLSHIEGKLLQEISGGELQMTYVARAFLQDAALMVMDEPCSYLDYRRQHQFLQEMLRLKLQGRSMLISMHDPNLALQYADELVLLHQGKLYAHIRGPRPEMTAACCTYYNELYGDTFTVIGTKSEPTLIWKENNYADDSAILQGKEPR</sequence>
<dbReference type="InterPro" id="IPR003593">
    <property type="entry name" value="AAA+_ATPase"/>
</dbReference>
<proteinExistence type="inferred from homology"/>
<protein>
    <submittedName>
        <fullName evidence="6">ABC transporter ATPase</fullName>
    </submittedName>
</protein>
<dbReference type="SMART" id="SM00382">
    <property type="entry name" value="AAA"/>
    <property type="match status" value="1"/>
</dbReference>